<dbReference type="Proteomes" id="UP000499080">
    <property type="component" value="Unassembled WGS sequence"/>
</dbReference>
<name>A0A4Y2RIE7_ARAVE</name>
<protein>
    <submittedName>
        <fullName evidence="2">85/ calcium-independent phospholipase A2</fullName>
    </submittedName>
</protein>
<keyword evidence="4" id="KW-1185">Reference proteome</keyword>
<evidence type="ECO:0000313" key="4">
    <source>
        <dbReference type="Proteomes" id="UP000499080"/>
    </source>
</evidence>
<dbReference type="PANTHER" id="PTHR24139:SF34">
    <property type="entry name" value="85_88 KDA CALCIUM-INDEPENDENT PHOSPHOLIPASE A2"/>
    <property type="match status" value="1"/>
</dbReference>
<dbReference type="AlphaFoldDB" id="A0A4Y2RIE7"/>
<dbReference type="EMBL" id="BGPR01017133">
    <property type="protein sequence ID" value="GBN75190.1"/>
    <property type="molecule type" value="Genomic_DNA"/>
</dbReference>
<organism evidence="2 4">
    <name type="scientific">Araneus ventricosus</name>
    <name type="common">Orbweaver spider</name>
    <name type="synonym">Epeira ventricosa</name>
    <dbReference type="NCBI Taxonomy" id="182803"/>
    <lineage>
        <taxon>Eukaryota</taxon>
        <taxon>Metazoa</taxon>
        <taxon>Ecdysozoa</taxon>
        <taxon>Arthropoda</taxon>
        <taxon>Chelicerata</taxon>
        <taxon>Arachnida</taxon>
        <taxon>Araneae</taxon>
        <taxon>Araneomorphae</taxon>
        <taxon>Entelegynae</taxon>
        <taxon>Araneoidea</taxon>
        <taxon>Araneidae</taxon>
        <taxon>Araneus</taxon>
    </lineage>
</organism>
<evidence type="ECO:0000313" key="2">
    <source>
        <dbReference type="EMBL" id="GBN75190.1"/>
    </source>
</evidence>
<gene>
    <name evidence="2" type="primary">PLA2G6_7</name>
    <name evidence="3" type="synonym">PLA2G6_0</name>
    <name evidence="3" type="ORF">AVEN_107483_1</name>
    <name evidence="2" type="ORF">AVEN_67173_1</name>
</gene>
<dbReference type="GO" id="GO:0047499">
    <property type="term" value="F:calcium-independent phospholipase A2 activity"/>
    <property type="evidence" value="ECO:0007669"/>
    <property type="project" value="InterPro"/>
</dbReference>
<dbReference type="GO" id="GO:0052816">
    <property type="term" value="F:long-chain fatty acyl-CoA hydrolase activity"/>
    <property type="evidence" value="ECO:0007669"/>
    <property type="project" value="TreeGrafter"/>
</dbReference>
<keyword evidence="1" id="KW-0378">Hydrolase</keyword>
<dbReference type="OrthoDB" id="6411780at2759"/>
<dbReference type="PANTHER" id="PTHR24139">
    <property type="entry name" value="CALCIUM-INDEPENDENT PHOSPHOLIPASE A2"/>
    <property type="match status" value="1"/>
</dbReference>
<accession>A0A4Y2RIE7</accession>
<dbReference type="EMBL" id="BGPR01017134">
    <property type="protein sequence ID" value="GBN75193.1"/>
    <property type="molecule type" value="Genomic_DNA"/>
</dbReference>
<dbReference type="GO" id="GO:2000304">
    <property type="term" value="P:positive regulation of ceramide biosynthetic process"/>
    <property type="evidence" value="ECO:0007669"/>
    <property type="project" value="TreeGrafter"/>
</dbReference>
<comment type="caution">
    <text evidence="2">The sequence shown here is derived from an EMBL/GenBank/DDBJ whole genome shotgun (WGS) entry which is preliminary data.</text>
</comment>
<evidence type="ECO:0000313" key="3">
    <source>
        <dbReference type="EMBL" id="GBN75193.1"/>
    </source>
</evidence>
<dbReference type="GO" id="GO:0005739">
    <property type="term" value="C:mitochondrion"/>
    <property type="evidence" value="ECO:0007669"/>
    <property type="project" value="TreeGrafter"/>
</dbReference>
<sequence>MGTGRPPLVPVNTIDVFRPDTLWGACRMALGVTNLGQLLVDQATQTDGRVTARAQALCSMLNIPYFRLNPQLTENVALDETNTKILVKMLWETTAYMRCMKNELEHLKNLLTT</sequence>
<evidence type="ECO:0000256" key="1">
    <source>
        <dbReference type="ARBA" id="ARBA00022801"/>
    </source>
</evidence>
<proteinExistence type="predicted"/>
<dbReference type="InterPro" id="IPR047148">
    <property type="entry name" value="PLPL9"/>
</dbReference>
<reference evidence="2 4" key="1">
    <citation type="journal article" date="2019" name="Sci. Rep.">
        <title>Orb-weaving spider Araneus ventricosus genome elucidates the spidroin gene catalogue.</title>
        <authorList>
            <person name="Kono N."/>
            <person name="Nakamura H."/>
            <person name="Ohtoshi R."/>
            <person name="Moran D.A.P."/>
            <person name="Shinohara A."/>
            <person name="Yoshida Y."/>
            <person name="Fujiwara M."/>
            <person name="Mori M."/>
            <person name="Tomita M."/>
            <person name="Arakawa K."/>
        </authorList>
    </citation>
    <scope>NUCLEOTIDE SEQUENCE [LARGE SCALE GENOMIC DNA]</scope>
</reference>